<dbReference type="Pfam" id="PF02225">
    <property type="entry name" value="PA"/>
    <property type="match status" value="1"/>
</dbReference>
<accession>A0ABV0G0Z6</accession>
<dbReference type="Proteomes" id="UP001495147">
    <property type="component" value="Unassembled WGS sequence"/>
</dbReference>
<evidence type="ECO:0000256" key="1">
    <source>
        <dbReference type="SAM" id="SignalP"/>
    </source>
</evidence>
<dbReference type="Gene3D" id="3.50.30.30">
    <property type="match status" value="1"/>
</dbReference>
<comment type="caution">
    <text evidence="3">The sequence shown here is derived from an EMBL/GenBank/DDBJ whole genome shotgun (WGS) entry which is preliminary data.</text>
</comment>
<proteinExistence type="predicted"/>
<keyword evidence="1" id="KW-0732">Signal</keyword>
<dbReference type="SUPFAM" id="SSF52025">
    <property type="entry name" value="PA domain"/>
    <property type="match status" value="1"/>
</dbReference>
<keyword evidence="4" id="KW-1185">Reference proteome</keyword>
<name>A0ABV0G0Z6_9BURK</name>
<feature type="domain" description="PA" evidence="2">
    <location>
        <begin position="310"/>
        <end position="389"/>
    </location>
</feature>
<sequence>MTRSDLIRPLRVVSALLLAASAFFSQGSQAAVTIIINNLNGPGVGFNDPTPAVPVGGNPGTTLGAQRLFAFAYAANLWGATLTSATPIVINAQFVALSCNASSAVLGSAGATEVFSDFPSSPKAGTWYPYALANKIAGVDLDAGSPQINARFNANLGQAGCLTGTTFYLGVDGAHGANVDFVEVLLHEMGHGLGFQTFTNGSTGAQFVGVPSVWDHFLMDGNTGKVWKDMTDAERAASAISVDKLVWSGPLVNAAAPGVLRVGNPGVFVGGSTAGATAGLHAVGEASFGASLMTPVAGKVMPITAGSGLSDACSTFTPTQALAAKNNVALVIRGTCAFTIKVKNAQNAGAIGVLVSDNVAGGPPPGLGGSDPTITIPAVRITQADGLALLAATATRSRTSSGVLATIGLFGTNVAGMDAFRRMLMYAPNPFEPGSSVSHFSTVASPNLLMEPAINGDLTQSVTAPKDLTLILLKEIGW</sequence>
<evidence type="ECO:0000313" key="3">
    <source>
        <dbReference type="EMBL" id="MEO3691403.1"/>
    </source>
</evidence>
<evidence type="ECO:0000259" key="2">
    <source>
        <dbReference type="Pfam" id="PF02225"/>
    </source>
</evidence>
<dbReference type="InterPro" id="IPR003137">
    <property type="entry name" value="PA_domain"/>
</dbReference>
<dbReference type="CDD" id="cd04818">
    <property type="entry name" value="PA_subtilisin_1"/>
    <property type="match status" value="1"/>
</dbReference>
<reference evidence="3 4" key="1">
    <citation type="submission" date="2024-05" db="EMBL/GenBank/DDBJ databases">
        <title>Roseateles sp. DJS-2-20 16S ribosomal RNA gene Genome sequencing and assembly.</title>
        <authorList>
            <person name="Woo H."/>
        </authorList>
    </citation>
    <scope>NUCLEOTIDE SEQUENCE [LARGE SCALE GENOMIC DNA]</scope>
    <source>
        <strain evidence="3 4">DJS-2-20</strain>
    </source>
</reference>
<gene>
    <name evidence="3" type="ORF">ABDJ85_07975</name>
</gene>
<evidence type="ECO:0000313" key="4">
    <source>
        <dbReference type="Proteomes" id="UP001495147"/>
    </source>
</evidence>
<dbReference type="InterPro" id="IPR046450">
    <property type="entry name" value="PA_dom_sf"/>
</dbReference>
<feature type="chain" id="PRO_5045846099" evidence="1">
    <location>
        <begin position="31"/>
        <end position="478"/>
    </location>
</feature>
<organism evidence="3 4">
    <name type="scientific">Roseateles paludis</name>
    <dbReference type="NCBI Taxonomy" id="3145238"/>
    <lineage>
        <taxon>Bacteria</taxon>
        <taxon>Pseudomonadati</taxon>
        <taxon>Pseudomonadota</taxon>
        <taxon>Betaproteobacteria</taxon>
        <taxon>Burkholderiales</taxon>
        <taxon>Sphaerotilaceae</taxon>
        <taxon>Roseateles</taxon>
    </lineage>
</organism>
<feature type="signal peptide" evidence="1">
    <location>
        <begin position="1"/>
        <end position="30"/>
    </location>
</feature>
<dbReference type="EMBL" id="JBDPZD010000002">
    <property type="protein sequence ID" value="MEO3691403.1"/>
    <property type="molecule type" value="Genomic_DNA"/>
</dbReference>
<dbReference type="RefSeq" id="WP_347704227.1">
    <property type="nucleotide sequence ID" value="NZ_JBDPZD010000002.1"/>
</dbReference>
<protein>
    <submittedName>
        <fullName evidence="3">PA domain-containing protein</fullName>
    </submittedName>
</protein>